<evidence type="ECO:0000313" key="2">
    <source>
        <dbReference type="EMBL" id="NFH60980.1"/>
    </source>
</evidence>
<comment type="caution">
    <text evidence="2">The sequence shown here is derived from an EMBL/GenBank/DDBJ whole genome shotgun (WGS) entry which is preliminary data.</text>
</comment>
<proteinExistence type="inferred from homology"/>
<dbReference type="PANTHER" id="PTHR30041:SF8">
    <property type="entry name" value="PROTEIN YFFB"/>
    <property type="match status" value="1"/>
</dbReference>
<dbReference type="PROSITE" id="PS51353">
    <property type="entry name" value="ARSC"/>
    <property type="match status" value="1"/>
</dbReference>
<dbReference type="PANTHER" id="PTHR30041">
    <property type="entry name" value="ARSENATE REDUCTASE"/>
    <property type="match status" value="1"/>
</dbReference>
<sequence length="116" mass="13400">MNIQIFGVKKCFDTKKAERYFKERKIKYQFIDLNIKGLSKGELQSIKSAVGLNGLINKDNREYKKTNIGSIRTDSVKEDLLLNNPKLYKTPIVRNGKKATVGYEPEVWKEWQSADS</sequence>
<dbReference type="CDD" id="cd02977">
    <property type="entry name" value="ArsC_family"/>
    <property type="match status" value="1"/>
</dbReference>
<dbReference type="Gene3D" id="3.40.30.10">
    <property type="entry name" value="Glutaredoxin"/>
    <property type="match status" value="1"/>
</dbReference>
<gene>
    <name evidence="2" type="ORF">FC962_03515</name>
</gene>
<dbReference type="RefSeq" id="WP_061319901.1">
    <property type="nucleotide sequence ID" value="NZ_CP013247.1"/>
</dbReference>
<dbReference type="InterPro" id="IPR006660">
    <property type="entry name" value="Arsenate_reductase-like"/>
</dbReference>
<dbReference type="SUPFAM" id="SSF52833">
    <property type="entry name" value="Thioredoxin-like"/>
    <property type="match status" value="1"/>
</dbReference>
<organism evidence="2">
    <name type="scientific">Clostridium botulinum</name>
    <dbReference type="NCBI Taxonomy" id="1491"/>
    <lineage>
        <taxon>Bacteria</taxon>
        <taxon>Bacillati</taxon>
        <taxon>Bacillota</taxon>
        <taxon>Clostridia</taxon>
        <taxon>Eubacteriales</taxon>
        <taxon>Clostridiaceae</taxon>
        <taxon>Clostridium</taxon>
    </lineage>
</organism>
<protein>
    <submittedName>
        <fullName evidence="2">ArsC family transcriptional regulator</fullName>
    </submittedName>
</protein>
<accession>A0A6G4ECP8</accession>
<dbReference type="InterPro" id="IPR036249">
    <property type="entry name" value="Thioredoxin-like_sf"/>
</dbReference>
<dbReference type="AlphaFoldDB" id="A0A6G4ECP8"/>
<reference evidence="2" key="1">
    <citation type="submission" date="2019-04" db="EMBL/GenBank/DDBJ databases">
        <title>Genome sequencing of Clostridium botulinum Groups I-IV and Clostridium butyricum.</title>
        <authorList>
            <person name="Brunt J."/>
            <person name="Van Vliet A.H.M."/>
            <person name="Stringer S.C."/>
            <person name="Carter A.T."/>
            <person name="Peck M.W."/>
        </authorList>
    </citation>
    <scope>NUCLEOTIDE SEQUENCE</scope>
    <source>
        <strain evidence="2">IFR 15/031</strain>
    </source>
</reference>
<dbReference type="Pfam" id="PF03960">
    <property type="entry name" value="ArsC"/>
    <property type="match status" value="1"/>
</dbReference>
<dbReference type="EMBL" id="SWRL01000001">
    <property type="protein sequence ID" value="NFH60980.1"/>
    <property type="molecule type" value="Genomic_DNA"/>
</dbReference>
<comment type="similarity">
    <text evidence="1">Belongs to the ArsC family.</text>
</comment>
<evidence type="ECO:0000256" key="1">
    <source>
        <dbReference type="PROSITE-ProRule" id="PRU01282"/>
    </source>
</evidence>
<name>A0A6G4ECP8_CLOBO</name>